<name>A0A9N9AJ67_9GLOM</name>
<evidence type="ECO:0000313" key="2">
    <source>
        <dbReference type="EMBL" id="CAG8530379.1"/>
    </source>
</evidence>
<sequence length="179" mass="20566">MAMTDDLLTFVINEKIVILGIGAALVLAIAFWIFGRCKDPRGNNFIVFNCIVILYDFIFETIFLINNSRDVEFLFLPTLLAFFTPLLVNLLMAFITIIVQCCIVKDKAFKDWFREHFRFAAVMTILAAADINFLRLVCSGYGKFSMFSCEFSTRTAMKMIVLVEFFNSFIEDIPQLTIQ</sequence>
<protein>
    <submittedName>
        <fullName evidence="2">14475_t:CDS:1</fullName>
    </submittedName>
</protein>
<gene>
    <name evidence="2" type="ORF">DERYTH_LOCUS4314</name>
</gene>
<evidence type="ECO:0000313" key="3">
    <source>
        <dbReference type="Proteomes" id="UP000789405"/>
    </source>
</evidence>
<organism evidence="2 3">
    <name type="scientific">Dentiscutata erythropus</name>
    <dbReference type="NCBI Taxonomy" id="1348616"/>
    <lineage>
        <taxon>Eukaryota</taxon>
        <taxon>Fungi</taxon>
        <taxon>Fungi incertae sedis</taxon>
        <taxon>Mucoromycota</taxon>
        <taxon>Glomeromycotina</taxon>
        <taxon>Glomeromycetes</taxon>
        <taxon>Diversisporales</taxon>
        <taxon>Gigasporaceae</taxon>
        <taxon>Dentiscutata</taxon>
    </lineage>
</organism>
<feature type="non-terminal residue" evidence="2">
    <location>
        <position position="179"/>
    </location>
</feature>
<feature type="transmembrane region" description="Helical" evidence="1">
    <location>
        <begin position="78"/>
        <end position="104"/>
    </location>
</feature>
<feature type="transmembrane region" description="Helical" evidence="1">
    <location>
        <begin position="116"/>
        <end position="137"/>
    </location>
</feature>
<evidence type="ECO:0000256" key="1">
    <source>
        <dbReference type="SAM" id="Phobius"/>
    </source>
</evidence>
<dbReference type="EMBL" id="CAJVPY010001636">
    <property type="protein sequence ID" value="CAG8530379.1"/>
    <property type="molecule type" value="Genomic_DNA"/>
</dbReference>
<comment type="caution">
    <text evidence="2">The sequence shown here is derived from an EMBL/GenBank/DDBJ whole genome shotgun (WGS) entry which is preliminary data.</text>
</comment>
<keyword evidence="1" id="KW-1133">Transmembrane helix</keyword>
<dbReference type="AlphaFoldDB" id="A0A9N9AJ67"/>
<proteinExistence type="predicted"/>
<accession>A0A9N9AJ67</accession>
<feature type="transmembrane region" description="Helical" evidence="1">
    <location>
        <begin position="46"/>
        <end position="66"/>
    </location>
</feature>
<reference evidence="2" key="1">
    <citation type="submission" date="2021-06" db="EMBL/GenBank/DDBJ databases">
        <authorList>
            <person name="Kallberg Y."/>
            <person name="Tangrot J."/>
            <person name="Rosling A."/>
        </authorList>
    </citation>
    <scope>NUCLEOTIDE SEQUENCE</scope>
    <source>
        <strain evidence="2">MA453B</strain>
    </source>
</reference>
<keyword evidence="3" id="KW-1185">Reference proteome</keyword>
<feature type="transmembrane region" description="Helical" evidence="1">
    <location>
        <begin position="16"/>
        <end position="34"/>
    </location>
</feature>
<keyword evidence="1" id="KW-0812">Transmembrane</keyword>
<dbReference type="Proteomes" id="UP000789405">
    <property type="component" value="Unassembled WGS sequence"/>
</dbReference>
<keyword evidence="1" id="KW-0472">Membrane</keyword>
<dbReference type="OrthoDB" id="2364758at2759"/>